<evidence type="ECO:0000313" key="2">
    <source>
        <dbReference type="Proteomes" id="UP001143910"/>
    </source>
</evidence>
<evidence type="ECO:0000313" key="1">
    <source>
        <dbReference type="EMBL" id="KAJ2974621.1"/>
    </source>
</evidence>
<name>A0ACC1N806_9HYPO</name>
<comment type="caution">
    <text evidence="1">The sequence shown here is derived from an EMBL/GenBank/DDBJ whole genome shotgun (WGS) entry which is preliminary data.</text>
</comment>
<accession>A0ACC1N806</accession>
<proteinExistence type="predicted"/>
<organism evidence="1 2">
    <name type="scientific">Zarea fungicola</name>
    <dbReference type="NCBI Taxonomy" id="93591"/>
    <lineage>
        <taxon>Eukaryota</taxon>
        <taxon>Fungi</taxon>
        <taxon>Dikarya</taxon>
        <taxon>Ascomycota</taxon>
        <taxon>Pezizomycotina</taxon>
        <taxon>Sordariomycetes</taxon>
        <taxon>Hypocreomycetidae</taxon>
        <taxon>Hypocreales</taxon>
        <taxon>Cordycipitaceae</taxon>
        <taxon>Zarea</taxon>
    </lineage>
</organism>
<gene>
    <name evidence="1" type="ORF">NQ176_g5957</name>
</gene>
<dbReference type="Proteomes" id="UP001143910">
    <property type="component" value="Unassembled WGS sequence"/>
</dbReference>
<reference evidence="1" key="1">
    <citation type="submission" date="2022-08" db="EMBL/GenBank/DDBJ databases">
        <title>Genome Sequence of Lecanicillium fungicola.</title>
        <authorList>
            <person name="Buettner E."/>
        </authorList>
    </citation>
    <scope>NUCLEOTIDE SEQUENCE</scope>
    <source>
        <strain evidence="1">Babe33</strain>
    </source>
</reference>
<dbReference type="EMBL" id="JANJQO010000806">
    <property type="protein sequence ID" value="KAJ2974621.1"/>
    <property type="molecule type" value="Genomic_DNA"/>
</dbReference>
<protein>
    <submittedName>
        <fullName evidence="1">Uncharacterized protein</fullName>
    </submittedName>
</protein>
<sequence length="485" mass="53808">MARCSGVGSNLCALLLHAGEGADAVELLERGRAVIIGNFVRNQDRLARLRKINLPLAQRFEHLQAQINAPDTGEKNGAEWLARCLGRDQAIAKLTVCIEEIQQLPQHEQFMEGITVTEMQRSAVDGTIIIVNINAYMSHAVLISQDSFESIRLEQVMFADVKKWKQKSWTNIQFQDRWKKNLEYAEYLSWLWESCVEQIMKALPQKAAKQRARVWWIGVGEGNTMPFHAAGNHSPGSTENVISKVVSSYASSVASLRYAQDCAESARQKSGSLLTVTMQTTPTADGAYDARLGNLPGVIEEEMVIQNEARGIINLQSLNQPTVEDVLAALQVAKIAHFACHGITDGMDPSNSALVLEKSAAKRLVQDRLTVYKISELKLANTYIAYLSACSTAGHRVPWLSEEVISVVSGFQISGFPHVIGSLWQTVDSICLKVAARFYRKLLRSCGTEWSNFDIALALHEAVLVVREKELDMPLKWAPFVHFGA</sequence>
<keyword evidence="2" id="KW-1185">Reference proteome</keyword>